<reference evidence="5 6" key="1">
    <citation type="submission" date="2020-08" db="EMBL/GenBank/DDBJ databases">
        <title>Genomic Encyclopedia of Type Strains, Phase IV (KMG-V): Genome sequencing to study the core and pangenomes of soil and plant-associated prokaryotes.</title>
        <authorList>
            <person name="Whitman W."/>
        </authorList>
    </citation>
    <scope>NUCLEOTIDE SEQUENCE [LARGE SCALE GENOMIC DNA]</scope>
    <source>
        <strain evidence="3 6">SEMIA 444</strain>
        <strain evidence="2 5">SEMIA 448</strain>
        <strain evidence="4 7">SEMIA 452</strain>
    </source>
</reference>
<dbReference type="EMBL" id="JACIGY010000001">
    <property type="protein sequence ID" value="MBB4411065.1"/>
    <property type="molecule type" value="Genomic_DNA"/>
</dbReference>
<proteinExistence type="predicted"/>
<keyword evidence="1" id="KW-0732">Signal</keyword>
<evidence type="ECO:0000313" key="7">
    <source>
        <dbReference type="Proteomes" id="UP000576087"/>
    </source>
</evidence>
<feature type="signal peptide" evidence="1">
    <location>
        <begin position="1"/>
        <end position="21"/>
    </location>
</feature>
<evidence type="ECO:0000256" key="1">
    <source>
        <dbReference type="SAM" id="SignalP"/>
    </source>
</evidence>
<dbReference type="AlphaFoldDB" id="A0A7W6S3I1"/>
<dbReference type="Proteomes" id="UP000520770">
    <property type="component" value="Unassembled WGS sequence"/>
</dbReference>
<name>A0A7W6S3I1_9HYPH</name>
<evidence type="ECO:0000313" key="5">
    <source>
        <dbReference type="Proteomes" id="UP000520770"/>
    </source>
</evidence>
<dbReference type="Proteomes" id="UP000576087">
    <property type="component" value="Unassembled WGS sequence"/>
</dbReference>
<organism evidence="2 5">
    <name type="scientific">Aliirhizobium cellulosilyticum</name>
    <dbReference type="NCBI Taxonomy" id="393664"/>
    <lineage>
        <taxon>Bacteria</taxon>
        <taxon>Pseudomonadati</taxon>
        <taxon>Pseudomonadota</taxon>
        <taxon>Alphaproteobacteria</taxon>
        <taxon>Hyphomicrobiales</taxon>
        <taxon>Rhizobiaceae</taxon>
        <taxon>Aliirhizobium</taxon>
    </lineage>
</organism>
<dbReference type="EMBL" id="JACIHM010000001">
    <property type="protein sequence ID" value="MBB4445754.1"/>
    <property type="molecule type" value="Genomic_DNA"/>
</dbReference>
<keyword evidence="6" id="KW-1185">Reference proteome</keyword>
<gene>
    <name evidence="3" type="ORF">GGE31_001536</name>
    <name evidence="2" type="ORF">GGE33_000249</name>
    <name evidence="4" type="ORF">GGE35_001536</name>
</gene>
<evidence type="ECO:0000313" key="2">
    <source>
        <dbReference type="EMBL" id="MBB4346541.1"/>
    </source>
</evidence>
<accession>A0A7W6S3I1</accession>
<feature type="chain" id="PRO_5036214144" evidence="1">
    <location>
        <begin position="22"/>
        <end position="183"/>
    </location>
</feature>
<evidence type="ECO:0000313" key="3">
    <source>
        <dbReference type="EMBL" id="MBB4411065.1"/>
    </source>
</evidence>
<dbReference type="RefSeq" id="WP_246435680.1">
    <property type="nucleotide sequence ID" value="NZ_JACIGW010000001.1"/>
</dbReference>
<evidence type="ECO:0000313" key="6">
    <source>
        <dbReference type="Proteomes" id="UP000524535"/>
    </source>
</evidence>
<dbReference type="Proteomes" id="UP000524535">
    <property type="component" value="Unassembled WGS sequence"/>
</dbReference>
<sequence>MTRIKTLLAMLLVSAALPAVAVAGGGLPDKVREANARFKDVKQAVKEGYSPIPCTSGVDGGAMGIHYVNAELIKDEAIDLSRPEAVMYEPDTHGRMELVAVEYITTKGPANLEGQLFSLTGAPNRYGLPAFYELHVWAWRKNPKGTFADFNPNVSCEHAHAQAETPGPAKRQALLSTAAGHVQ</sequence>
<evidence type="ECO:0000313" key="4">
    <source>
        <dbReference type="EMBL" id="MBB4445754.1"/>
    </source>
</evidence>
<dbReference type="EMBL" id="JACIGW010000001">
    <property type="protein sequence ID" value="MBB4346541.1"/>
    <property type="molecule type" value="Genomic_DNA"/>
</dbReference>
<protein>
    <submittedName>
        <fullName evidence="2">Uncharacterized protein</fullName>
    </submittedName>
</protein>
<comment type="caution">
    <text evidence="2">The sequence shown here is derived from an EMBL/GenBank/DDBJ whole genome shotgun (WGS) entry which is preliminary data.</text>
</comment>